<evidence type="ECO:0000259" key="14">
    <source>
        <dbReference type="SMART" id="SM00739"/>
    </source>
</evidence>
<evidence type="ECO:0000256" key="12">
    <source>
        <dbReference type="ARBA" id="ARBA00029645"/>
    </source>
</evidence>
<dbReference type="GO" id="GO:0003729">
    <property type="term" value="F:mRNA binding"/>
    <property type="evidence" value="ECO:0007669"/>
    <property type="project" value="TreeGrafter"/>
</dbReference>
<dbReference type="FunFam" id="2.30.30.30:FF:000016">
    <property type="entry name" value="Transcription elongation factor SPT5"/>
    <property type="match status" value="1"/>
</dbReference>
<dbReference type="CDD" id="cd06083">
    <property type="entry name" value="KOW_Spt5_3"/>
    <property type="match status" value="1"/>
</dbReference>
<dbReference type="InterPro" id="IPR041980">
    <property type="entry name" value="KOW_Spt5_6_metazoa"/>
</dbReference>
<comment type="similarity">
    <text evidence="2">Belongs to the SPT5 family.</text>
</comment>
<evidence type="ECO:0000256" key="6">
    <source>
        <dbReference type="ARBA" id="ARBA00022553"/>
    </source>
</evidence>
<comment type="subcellular location">
    <subcellularLocation>
        <location evidence="1">Nucleus</location>
    </subcellularLocation>
</comment>
<dbReference type="GO" id="GO:0006357">
    <property type="term" value="P:regulation of transcription by RNA polymerase II"/>
    <property type="evidence" value="ECO:0007669"/>
    <property type="project" value="InterPro"/>
</dbReference>
<evidence type="ECO:0000256" key="9">
    <source>
        <dbReference type="ARBA" id="ARBA00023159"/>
    </source>
</evidence>
<dbReference type="SMART" id="SM00739">
    <property type="entry name" value="KOW"/>
    <property type="match status" value="2"/>
</dbReference>
<evidence type="ECO:0000256" key="13">
    <source>
        <dbReference type="SAM" id="MobiDB-lite"/>
    </source>
</evidence>
<feature type="region of interest" description="Disordered" evidence="13">
    <location>
        <begin position="229"/>
        <end position="297"/>
    </location>
</feature>
<proteinExistence type="inferred from homology"/>
<dbReference type="PANTHER" id="PTHR11125">
    <property type="entry name" value="SUPPRESSOR OF TY 5"/>
    <property type="match status" value="1"/>
</dbReference>
<dbReference type="PANTHER" id="PTHR11125:SF7">
    <property type="entry name" value="TRANSCRIPTION ELONGATION FACTOR SPT5"/>
    <property type="match status" value="1"/>
</dbReference>
<organism evidence="16 17">
    <name type="scientific">Ditylenchus dipsaci</name>
    <dbReference type="NCBI Taxonomy" id="166011"/>
    <lineage>
        <taxon>Eukaryota</taxon>
        <taxon>Metazoa</taxon>
        <taxon>Ecdysozoa</taxon>
        <taxon>Nematoda</taxon>
        <taxon>Chromadorea</taxon>
        <taxon>Rhabditida</taxon>
        <taxon>Tylenchina</taxon>
        <taxon>Tylenchomorpha</taxon>
        <taxon>Sphaerularioidea</taxon>
        <taxon>Anguinidae</taxon>
        <taxon>Anguininae</taxon>
        <taxon>Ditylenchus</taxon>
    </lineage>
</organism>
<evidence type="ECO:0000259" key="15">
    <source>
        <dbReference type="SMART" id="SM01104"/>
    </source>
</evidence>
<keyword evidence="6" id="KW-0597">Phosphoprotein</keyword>
<dbReference type="Pfam" id="PF23284">
    <property type="entry name" value="KOW2_Spt5"/>
    <property type="match status" value="1"/>
</dbReference>
<keyword evidence="7" id="KW-0677">Repeat</keyword>
<feature type="domain" description="Spt5 C-terminal" evidence="15">
    <location>
        <begin position="356"/>
        <end position="478"/>
    </location>
</feature>
<dbReference type="InterPro" id="IPR057936">
    <property type="entry name" value="KOWx_Spt5"/>
</dbReference>
<dbReference type="SMART" id="SM01104">
    <property type="entry name" value="CTD"/>
    <property type="match status" value="1"/>
</dbReference>
<dbReference type="SUPFAM" id="SSF50104">
    <property type="entry name" value="Translation proteins SH3-like domain"/>
    <property type="match status" value="2"/>
</dbReference>
<sequence>MRGALRNPDEPAAKNKRKPQPRLFDLEKSKQLVAKLPMMAFPMNSVIVDGVKPSLAELERFQETADDLKKELESTMMKEKGHNFSPGDNVEVTDGELVNLKGKVSSIDGDRVIILPDHKDLTEPLTLHAHELRKFFKAGDHVRVVDGRYQGDTGLTLRVEDNMVILLSDLTMDELKVLPKDVQLCADIATGVDSIGQYQYQDMVMLDKETVGVIVRLEREHVEVLTMNGKTVRSSRRPYSARKSQTPTLDADLLRSPHPLSSPRPNGAFTPAQSNSSRSVVGAQSVHGGSGSNGFNGGAGGGGGSGLYGIVKDATDSTVRVELHTMPKIINMDKSKVVEVGGGVIAGSMTVPFARTPNTPMYGSGAQTPMHDYGGGRTPHYGGGQTPAYDAGGRTPIQSSSWDPTVANTPAHSSSIWMMTLKARGQAPYATPSAMTPNTTGSGAGTMYSDYAAASPYPRSNYDSASASPFHSAQGSTTMTESYLKTGEWCCVDLCVNVRRTYSEEDVHNIEGVIRSCQEGRCEVYFDDIDEDKTVSFDYLLQ</sequence>
<protein>
    <recommendedName>
        <fullName evidence="3">Transcription elongation factor SPT5</fullName>
    </recommendedName>
    <alternativeName>
        <fullName evidence="12">DRB sensitivity-inducing factor large subunit</fullName>
    </alternativeName>
    <alternativeName>
        <fullName evidence="4">Transcription elongation factor spt5</fullName>
    </alternativeName>
</protein>
<name>A0A915EW08_9BILA</name>
<evidence type="ECO:0000256" key="3">
    <source>
        <dbReference type="ARBA" id="ARBA00020181"/>
    </source>
</evidence>
<feature type="region of interest" description="Disordered" evidence="13">
    <location>
        <begin position="1"/>
        <end position="21"/>
    </location>
</feature>
<keyword evidence="10" id="KW-0804">Transcription</keyword>
<evidence type="ECO:0000313" key="16">
    <source>
        <dbReference type="Proteomes" id="UP000887574"/>
    </source>
</evidence>
<keyword evidence="11" id="KW-0539">Nucleus</keyword>
<dbReference type="WBParaSite" id="jg9607">
    <property type="protein sequence ID" value="jg9607"/>
    <property type="gene ID" value="jg9607"/>
</dbReference>
<evidence type="ECO:0000256" key="5">
    <source>
        <dbReference type="ARBA" id="ARBA00022491"/>
    </source>
</evidence>
<dbReference type="InterPro" id="IPR041976">
    <property type="entry name" value="KOW_Spt5_3"/>
</dbReference>
<keyword evidence="16" id="KW-1185">Reference proteome</keyword>
<feature type="domain" description="KOW" evidence="14">
    <location>
        <begin position="135"/>
        <end position="162"/>
    </location>
</feature>
<evidence type="ECO:0000256" key="2">
    <source>
        <dbReference type="ARBA" id="ARBA00006956"/>
    </source>
</evidence>
<evidence type="ECO:0000256" key="8">
    <source>
        <dbReference type="ARBA" id="ARBA00023015"/>
    </source>
</evidence>
<feature type="compositionally biased region" description="Gly residues" evidence="13">
    <location>
        <begin position="288"/>
        <end position="297"/>
    </location>
</feature>
<dbReference type="InterPro" id="IPR041978">
    <property type="entry name" value="KOW_Spt5_5"/>
</dbReference>
<evidence type="ECO:0000256" key="10">
    <source>
        <dbReference type="ARBA" id="ARBA00023163"/>
    </source>
</evidence>
<evidence type="ECO:0000256" key="7">
    <source>
        <dbReference type="ARBA" id="ARBA00022737"/>
    </source>
</evidence>
<dbReference type="FunFam" id="2.30.30.30:FF:000013">
    <property type="entry name" value="Transcription elongation factor SPT5"/>
    <property type="match status" value="1"/>
</dbReference>
<dbReference type="InterPro" id="IPR039659">
    <property type="entry name" value="SPT5"/>
</dbReference>
<dbReference type="Pfam" id="PF23288">
    <property type="entry name" value="KOW6_SPT5"/>
    <property type="match status" value="1"/>
</dbReference>
<dbReference type="Gene3D" id="2.30.30.30">
    <property type="match status" value="3"/>
</dbReference>
<dbReference type="Proteomes" id="UP000887574">
    <property type="component" value="Unplaced"/>
</dbReference>
<dbReference type="AlphaFoldDB" id="A0A915EW08"/>
<dbReference type="InterPro" id="IPR005824">
    <property type="entry name" value="KOW"/>
</dbReference>
<evidence type="ECO:0000256" key="4">
    <source>
        <dbReference type="ARBA" id="ARBA00021370"/>
    </source>
</evidence>
<evidence type="ECO:0000313" key="17">
    <source>
        <dbReference type="WBParaSite" id="jg9607"/>
    </source>
</evidence>
<dbReference type="InterPro" id="IPR008991">
    <property type="entry name" value="Translation_prot_SH3-like_sf"/>
</dbReference>
<dbReference type="GO" id="GO:0032044">
    <property type="term" value="C:DSIF complex"/>
    <property type="evidence" value="ECO:0007669"/>
    <property type="project" value="TreeGrafter"/>
</dbReference>
<keyword evidence="5" id="KW-0678">Repressor</keyword>
<accession>A0A915EW08</accession>
<evidence type="ECO:0000256" key="11">
    <source>
        <dbReference type="ARBA" id="ARBA00023242"/>
    </source>
</evidence>
<feature type="compositionally biased region" description="Low complexity" evidence="13">
    <location>
        <begin position="254"/>
        <end position="265"/>
    </location>
</feature>
<evidence type="ECO:0000256" key="1">
    <source>
        <dbReference type="ARBA" id="ARBA00004123"/>
    </source>
</evidence>
<keyword evidence="8" id="KW-0805">Transcription regulation</keyword>
<dbReference type="Pfam" id="PF23037">
    <property type="entry name" value="KOWx_SPT5"/>
    <property type="match status" value="1"/>
</dbReference>
<feature type="domain" description="KOW" evidence="14">
    <location>
        <begin position="83"/>
        <end position="110"/>
    </location>
</feature>
<dbReference type="CDD" id="cd06082">
    <property type="entry name" value="KOW_Spt5_2"/>
    <property type="match status" value="1"/>
</dbReference>
<keyword evidence="9" id="KW-0010">Activator</keyword>
<dbReference type="InterPro" id="IPR014722">
    <property type="entry name" value="Rib_uL2_dom2"/>
</dbReference>
<dbReference type="InterPro" id="IPR024945">
    <property type="entry name" value="Spt5_C_dom"/>
</dbReference>
<reference evidence="17" key="1">
    <citation type="submission" date="2022-11" db="UniProtKB">
        <authorList>
            <consortium name="WormBaseParasite"/>
        </authorList>
    </citation>
    <scope>IDENTIFICATION</scope>
</reference>
<dbReference type="GO" id="GO:0032784">
    <property type="term" value="P:regulation of DNA-templated transcription elongation"/>
    <property type="evidence" value="ECO:0007669"/>
    <property type="project" value="InterPro"/>
</dbReference>
<dbReference type="Pfam" id="PF23290">
    <property type="entry name" value="KOW5_SPT5"/>
    <property type="match status" value="1"/>
</dbReference>
<dbReference type="GO" id="GO:0006368">
    <property type="term" value="P:transcription elongation by RNA polymerase II"/>
    <property type="evidence" value="ECO:0007669"/>
    <property type="project" value="TreeGrafter"/>
</dbReference>
<dbReference type="InterPro" id="IPR041975">
    <property type="entry name" value="KOW_Spt5_2"/>
</dbReference>